<gene>
    <name evidence="2" type="ORF">HC175_02125</name>
</gene>
<protein>
    <submittedName>
        <fullName evidence="2">Uncharacterized protein</fullName>
    </submittedName>
</protein>
<feature type="transmembrane region" description="Helical" evidence="1">
    <location>
        <begin position="12"/>
        <end position="32"/>
    </location>
</feature>
<proteinExistence type="predicted"/>
<dbReference type="Proteomes" id="UP000703674">
    <property type="component" value="Unassembled WGS sequence"/>
</dbReference>
<evidence type="ECO:0000256" key="1">
    <source>
        <dbReference type="SAM" id="Phobius"/>
    </source>
</evidence>
<keyword evidence="1" id="KW-1133">Transmembrane helix</keyword>
<name>A0ABX1CZ76_9FLAO</name>
<comment type="caution">
    <text evidence="2">The sequence shown here is derived from an EMBL/GenBank/DDBJ whole genome shotgun (WGS) entry which is preliminary data.</text>
</comment>
<keyword evidence="1" id="KW-0812">Transmembrane</keyword>
<feature type="transmembrane region" description="Helical" evidence="1">
    <location>
        <begin position="62"/>
        <end position="78"/>
    </location>
</feature>
<keyword evidence="1" id="KW-0472">Membrane</keyword>
<sequence length="92" mass="10734">MSQRNLVILTKIILFYSIFYILMKAIALFGGAWLVPNLLLMLPYLLLGSIAWILVRREQYSWWFVGIGAAVIILTRIYEAQFSLWVQQQLVL</sequence>
<feature type="transmembrane region" description="Helical" evidence="1">
    <location>
        <begin position="38"/>
        <end position="55"/>
    </location>
</feature>
<evidence type="ECO:0000313" key="3">
    <source>
        <dbReference type="Proteomes" id="UP000703674"/>
    </source>
</evidence>
<keyword evidence="3" id="KW-1185">Reference proteome</keyword>
<dbReference type="RefSeq" id="WP_168136862.1">
    <property type="nucleotide sequence ID" value="NZ_JAAVJR010000001.1"/>
</dbReference>
<evidence type="ECO:0000313" key="2">
    <source>
        <dbReference type="EMBL" id="NJW51713.1"/>
    </source>
</evidence>
<accession>A0ABX1CZ76</accession>
<dbReference type="EMBL" id="JAAVJR010000001">
    <property type="protein sequence ID" value="NJW51713.1"/>
    <property type="molecule type" value="Genomic_DNA"/>
</dbReference>
<reference evidence="2 3" key="1">
    <citation type="submission" date="2020-03" db="EMBL/GenBank/DDBJ databases">
        <title>Salinimicrobium sp. nov, isolated from SCS.</title>
        <authorList>
            <person name="Cao W.R."/>
        </authorList>
    </citation>
    <scope>NUCLEOTIDE SEQUENCE [LARGE SCALE GENOMIC DNA]</scope>
    <source>
        <strain evidence="3">J15B91</strain>
    </source>
</reference>
<organism evidence="2 3">
    <name type="scientific">Salinimicrobium oceani</name>
    <dbReference type="NCBI Taxonomy" id="2722702"/>
    <lineage>
        <taxon>Bacteria</taxon>
        <taxon>Pseudomonadati</taxon>
        <taxon>Bacteroidota</taxon>
        <taxon>Flavobacteriia</taxon>
        <taxon>Flavobacteriales</taxon>
        <taxon>Flavobacteriaceae</taxon>
        <taxon>Salinimicrobium</taxon>
    </lineage>
</organism>